<organism evidence="2 3">
    <name type="scientific">Candidatus Chloroploca mongolica</name>
    <dbReference type="NCBI Taxonomy" id="2528176"/>
    <lineage>
        <taxon>Bacteria</taxon>
        <taxon>Bacillati</taxon>
        <taxon>Chloroflexota</taxon>
        <taxon>Chloroflexia</taxon>
        <taxon>Chloroflexales</taxon>
        <taxon>Chloroflexineae</taxon>
        <taxon>Oscillochloridaceae</taxon>
        <taxon>Candidatus Chloroploca</taxon>
    </lineage>
</organism>
<comment type="caution">
    <text evidence="2">The sequence shown here is derived from an EMBL/GenBank/DDBJ whole genome shotgun (WGS) entry which is preliminary data.</text>
</comment>
<dbReference type="EMBL" id="SIJK02000002">
    <property type="protein sequence ID" value="MBP1464442.1"/>
    <property type="molecule type" value="Genomic_DNA"/>
</dbReference>
<dbReference type="SUPFAM" id="SSF53300">
    <property type="entry name" value="vWA-like"/>
    <property type="match status" value="1"/>
</dbReference>
<feature type="domain" description="VWFA" evidence="1">
    <location>
        <begin position="14"/>
        <end position="250"/>
    </location>
</feature>
<sequence>MFYRKEVNREHPTCLVFLIDRSYSMSKSQGGSEEKKADVLASLMNDTLYKLVRDCVKDAKEGPRHYFDIGVIEYGRRDREKIITSALNYGSLAGRWLISIRDIADNPLRIESRNRIISDGRGGTTNRTVRAPIWIDPVYENGTPTRKAMAQVYDILQPWVNTHQSSFPPTVIHVTDGESDEDPSSEAERIRSLRTLDGQVLLFNIHLSERDEEPVRYPSTMEGLPDDFACQLFKMSSTMPESLQIKARELGIPLVPGSRGFVFNARFDDLQKFLTVGTTRKEQA</sequence>
<evidence type="ECO:0000259" key="1">
    <source>
        <dbReference type="PROSITE" id="PS50234"/>
    </source>
</evidence>
<name>A0ABS4D4S8_9CHLR</name>
<dbReference type="PROSITE" id="PS50234">
    <property type="entry name" value="VWFA"/>
    <property type="match status" value="1"/>
</dbReference>
<proteinExistence type="predicted"/>
<dbReference type="RefSeq" id="WP_135476152.1">
    <property type="nucleotide sequence ID" value="NZ_SIJK02000002.1"/>
</dbReference>
<protein>
    <submittedName>
        <fullName evidence="2">VWA domain-containing protein</fullName>
    </submittedName>
</protein>
<evidence type="ECO:0000313" key="2">
    <source>
        <dbReference type="EMBL" id="MBP1464442.1"/>
    </source>
</evidence>
<accession>A0ABS4D4S8</accession>
<gene>
    <name evidence="2" type="ORF">EYB53_001855</name>
</gene>
<reference evidence="2 3" key="1">
    <citation type="submission" date="2021-03" db="EMBL/GenBank/DDBJ databases">
        <authorList>
            <person name="Grouzdev D.S."/>
        </authorList>
    </citation>
    <scope>NUCLEOTIDE SEQUENCE [LARGE SCALE GENOMIC DNA]</scope>
    <source>
        <strain evidence="2 3">M50-1</strain>
    </source>
</reference>
<dbReference type="InterPro" id="IPR036465">
    <property type="entry name" value="vWFA_dom_sf"/>
</dbReference>
<dbReference type="Gene3D" id="3.40.50.410">
    <property type="entry name" value="von Willebrand factor, type A domain"/>
    <property type="match status" value="1"/>
</dbReference>
<dbReference type="InterPro" id="IPR002035">
    <property type="entry name" value="VWF_A"/>
</dbReference>
<evidence type="ECO:0000313" key="3">
    <source>
        <dbReference type="Proteomes" id="UP001193081"/>
    </source>
</evidence>
<keyword evidence="3" id="KW-1185">Reference proteome</keyword>
<dbReference type="Proteomes" id="UP001193081">
    <property type="component" value="Unassembled WGS sequence"/>
</dbReference>